<dbReference type="Pfam" id="PF00941">
    <property type="entry name" value="FAD_binding_5"/>
    <property type="match status" value="1"/>
</dbReference>
<dbReference type="Gene3D" id="3.30.43.10">
    <property type="entry name" value="Uridine Diphospho-n-acetylenolpyruvylglucosamine Reductase, domain 2"/>
    <property type="match status" value="1"/>
</dbReference>
<gene>
    <name evidence="5" type="ORF">FAK_08790</name>
</gene>
<keyword evidence="2" id="KW-0274">FAD</keyword>
<dbReference type="InterPro" id="IPR002346">
    <property type="entry name" value="Mopterin_DH_FAD-bd"/>
</dbReference>
<organism evidence="5 6">
    <name type="scientific">Desulfoferula mesophila</name>
    <dbReference type="NCBI Taxonomy" id="3058419"/>
    <lineage>
        <taxon>Bacteria</taxon>
        <taxon>Pseudomonadati</taxon>
        <taxon>Thermodesulfobacteriota</taxon>
        <taxon>Desulfarculia</taxon>
        <taxon>Desulfarculales</taxon>
        <taxon>Desulfarculaceae</taxon>
        <taxon>Desulfoferula</taxon>
    </lineage>
</organism>
<dbReference type="InterPro" id="IPR005107">
    <property type="entry name" value="CO_DH_flav_C"/>
</dbReference>
<keyword evidence="1" id="KW-0285">Flavoprotein</keyword>
<evidence type="ECO:0000256" key="1">
    <source>
        <dbReference type="ARBA" id="ARBA00022630"/>
    </source>
</evidence>
<dbReference type="SUPFAM" id="SSF55447">
    <property type="entry name" value="CO dehydrogenase flavoprotein C-terminal domain-like"/>
    <property type="match status" value="1"/>
</dbReference>
<keyword evidence="3" id="KW-0560">Oxidoreductase</keyword>
<dbReference type="PANTHER" id="PTHR42659:SF2">
    <property type="entry name" value="XANTHINE DEHYDROGENASE SUBUNIT C-RELATED"/>
    <property type="match status" value="1"/>
</dbReference>
<name>A0AAU9EVQ8_9BACT</name>
<protein>
    <submittedName>
        <fullName evidence="5">Dehydrogenase</fullName>
    </submittedName>
</protein>
<evidence type="ECO:0000313" key="6">
    <source>
        <dbReference type="Proteomes" id="UP001366166"/>
    </source>
</evidence>
<sequence>MLLPSFSYHQPASVAEALEMLGQYGGQAAIIAGGTDLLVNMKHKKLSPQHLVGLEGIAGLDEFSSADGSLIVGPRLSASALAASGELTGAAKVLALGAGALGSPQVRNRATVGGNVCTARPAADMCLPLLALGAKAMLAGPDGSREVTLQEFFQGPGLTAKRPGELLTGLKIAKPAEGSGAGYQKLGLRQAMEIALVNVAAVVMLEDDGSTIKEARVALGAVAPTPLLSPGAAQALAGRAADEAAIEAAAEAAAADAKPIDDHRGSAAYRRDMVRTLTKRALKQALAQAQGNEEAQA</sequence>
<dbReference type="AlphaFoldDB" id="A0AAU9EVQ8"/>
<dbReference type="InterPro" id="IPR016167">
    <property type="entry name" value="FAD-bd_PCMH_sub1"/>
</dbReference>
<dbReference type="KEGG" id="dmp:FAK_08790"/>
<evidence type="ECO:0000256" key="3">
    <source>
        <dbReference type="ARBA" id="ARBA00023002"/>
    </source>
</evidence>
<evidence type="ECO:0000256" key="2">
    <source>
        <dbReference type="ARBA" id="ARBA00022827"/>
    </source>
</evidence>
<dbReference type="SMART" id="SM01092">
    <property type="entry name" value="CO_deh_flav_C"/>
    <property type="match status" value="1"/>
</dbReference>
<evidence type="ECO:0000259" key="4">
    <source>
        <dbReference type="PROSITE" id="PS51387"/>
    </source>
</evidence>
<dbReference type="Proteomes" id="UP001366166">
    <property type="component" value="Chromosome"/>
</dbReference>
<dbReference type="PROSITE" id="PS51387">
    <property type="entry name" value="FAD_PCMH"/>
    <property type="match status" value="1"/>
</dbReference>
<dbReference type="InterPro" id="IPR036318">
    <property type="entry name" value="FAD-bd_PCMH-like_sf"/>
</dbReference>
<dbReference type="Gene3D" id="3.30.390.50">
    <property type="entry name" value="CO dehydrogenase flavoprotein, C-terminal domain"/>
    <property type="match status" value="1"/>
</dbReference>
<dbReference type="InterPro" id="IPR036683">
    <property type="entry name" value="CO_DH_flav_C_dom_sf"/>
</dbReference>
<dbReference type="InterPro" id="IPR016166">
    <property type="entry name" value="FAD-bd_PCMH"/>
</dbReference>
<evidence type="ECO:0000313" key="5">
    <source>
        <dbReference type="EMBL" id="BEQ13813.1"/>
    </source>
</evidence>
<dbReference type="PANTHER" id="PTHR42659">
    <property type="entry name" value="XANTHINE DEHYDROGENASE SUBUNIT C-RELATED"/>
    <property type="match status" value="1"/>
</dbReference>
<dbReference type="Pfam" id="PF03450">
    <property type="entry name" value="CO_deh_flav_C"/>
    <property type="match status" value="1"/>
</dbReference>
<dbReference type="SUPFAM" id="SSF56176">
    <property type="entry name" value="FAD-binding/transporter-associated domain-like"/>
    <property type="match status" value="1"/>
</dbReference>
<dbReference type="GO" id="GO:0016491">
    <property type="term" value="F:oxidoreductase activity"/>
    <property type="evidence" value="ECO:0007669"/>
    <property type="project" value="UniProtKB-KW"/>
</dbReference>
<reference evidence="6" key="1">
    <citation type="journal article" date="2023" name="Arch. Microbiol.">
        <title>Desulfoferula mesophilus gen. nov. sp. nov., a mesophilic sulfate-reducing bacterium isolated from a brackish lake sediment.</title>
        <authorList>
            <person name="Watanabe T."/>
            <person name="Yabe T."/>
            <person name="Tsuji J.M."/>
            <person name="Fukui M."/>
        </authorList>
    </citation>
    <scope>NUCLEOTIDE SEQUENCE [LARGE SCALE GENOMIC DNA]</scope>
    <source>
        <strain evidence="6">12FAK</strain>
    </source>
</reference>
<dbReference type="GO" id="GO:0071949">
    <property type="term" value="F:FAD binding"/>
    <property type="evidence" value="ECO:0007669"/>
    <property type="project" value="InterPro"/>
</dbReference>
<accession>A0AAU9EVQ8</accession>
<dbReference type="InterPro" id="IPR051312">
    <property type="entry name" value="Diverse_Substr_Oxidored"/>
</dbReference>
<dbReference type="EMBL" id="AP028679">
    <property type="protein sequence ID" value="BEQ13813.1"/>
    <property type="molecule type" value="Genomic_DNA"/>
</dbReference>
<proteinExistence type="predicted"/>
<feature type="domain" description="FAD-binding PCMH-type" evidence="4">
    <location>
        <begin position="1"/>
        <end position="177"/>
    </location>
</feature>
<dbReference type="RefSeq" id="WP_338605558.1">
    <property type="nucleotide sequence ID" value="NZ_AP028679.1"/>
</dbReference>
<dbReference type="InterPro" id="IPR016169">
    <property type="entry name" value="FAD-bd_PCMH_sub2"/>
</dbReference>
<keyword evidence="6" id="KW-1185">Reference proteome</keyword>
<dbReference type="Gene3D" id="3.30.465.10">
    <property type="match status" value="1"/>
</dbReference>